<dbReference type="FunFam" id="3.30.70.1560:FF:000001">
    <property type="entry name" value="Pseudouridine synthase"/>
    <property type="match status" value="1"/>
</dbReference>
<evidence type="ECO:0000313" key="9">
    <source>
        <dbReference type="Proteomes" id="UP000460272"/>
    </source>
</evidence>
<accession>A0A6P2BW23</accession>
<evidence type="ECO:0000256" key="4">
    <source>
        <dbReference type="ARBA" id="ARBA00023235"/>
    </source>
</evidence>
<dbReference type="Proteomes" id="UP000460272">
    <property type="component" value="Unassembled WGS sequence"/>
</dbReference>
<dbReference type="CDD" id="cd02870">
    <property type="entry name" value="PseudoU_synth_RsuA_like"/>
    <property type="match status" value="1"/>
</dbReference>
<keyword evidence="3 5" id="KW-0694">RNA-binding</keyword>
<gene>
    <name evidence="8" type="ORF">EAS64_22785</name>
</gene>
<dbReference type="EMBL" id="RPFW01000004">
    <property type="protein sequence ID" value="TVZ03254.1"/>
    <property type="molecule type" value="Genomic_DNA"/>
</dbReference>
<comment type="catalytic activity">
    <reaction evidence="1">
        <text>a uridine in RNA = a pseudouridine in RNA</text>
        <dbReference type="Rhea" id="RHEA:48348"/>
        <dbReference type="Rhea" id="RHEA-COMP:12068"/>
        <dbReference type="Rhea" id="RHEA-COMP:12069"/>
        <dbReference type="ChEBI" id="CHEBI:65314"/>
        <dbReference type="ChEBI" id="CHEBI:65315"/>
    </reaction>
</comment>
<evidence type="ECO:0000313" key="8">
    <source>
        <dbReference type="EMBL" id="TVZ03254.1"/>
    </source>
</evidence>
<sequence length="294" mass="32268">MNARGRSGSGPDTPIELSPEARARLRALRSMGLDDDRDDFAADAGERDDLADVPGGVRLQKVLAGAGVGSRRHCEELIGAGRVEVDGQVVRRFGARVDPEHQIIRVDGKRIPARQDIVYLAFNKPRGVLTAMSDDRGRKTIVDFLGDRAERLFHVGRLDYDTEGLMLLTNDGELAHRLAHPSYEVAKTYWAEVPGPVPRDLGRRLQAGVELEDGVAVADKFRVLEQSGNRAMVEITLHEGRKHIVRRMLAEVGHPVSRLLRTTVGPIKLGTLRPGATRDLTTKEIGELYAAVGL</sequence>
<dbReference type="FunFam" id="3.10.290.10:FF:000003">
    <property type="entry name" value="Pseudouridine synthase"/>
    <property type="match status" value="1"/>
</dbReference>
<dbReference type="PANTHER" id="PTHR47683">
    <property type="entry name" value="PSEUDOURIDINE SYNTHASE FAMILY PROTEIN-RELATED"/>
    <property type="match status" value="1"/>
</dbReference>
<dbReference type="SUPFAM" id="SSF55120">
    <property type="entry name" value="Pseudouridine synthase"/>
    <property type="match status" value="1"/>
</dbReference>
<dbReference type="GO" id="GO:0003723">
    <property type="term" value="F:RNA binding"/>
    <property type="evidence" value="ECO:0007669"/>
    <property type="project" value="UniProtKB-KW"/>
</dbReference>
<feature type="domain" description="RNA-binding S4" evidence="7">
    <location>
        <begin position="57"/>
        <end position="116"/>
    </location>
</feature>
<keyword evidence="4 6" id="KW-0413">Isomerase</keyword>
<dbReference type="PROSITE" id="PS50889">
    <property type="entry name" value="S4"/>
    <property type="match status" value="1"/>
</dbReference>
<reference evidence="8 9" key="1">
    <citation type="submission" date="2018-11" db="EMBL/GenBank/DDBJ databases">
        <title>Trebonia kvetii gen.nov., sp.nov., a novel acidophilic actinobacterium, and proposal of the new actinobacterial family Treboniaceae fam. nov.</title>
        <authorList>
            <person name="Rapoport D."/>
            <person name="Sagova-Mareckova M."/>
            <person name="Sedlacek I."/>
            <person name="Provaznik J."/>
            <person name="Kralova S."/>
            <person name="Pavlinic D."/>
            <person name="Benes V."/>
            <person name="Kopecky J."/>
        </authorList>
    </citation>
    <scope>NUCLEOTIDE SEQUENCE [LARGE SCALE GENOMIC DNA]</scope>
    <source>
        <strain evidence="8 9">15Tr583</strain>
    </source>
</reference>
<dbReference type="InterPro" id="IPR036986">
    <property type="entry name" value="S4_RNA-bd_sf"/>
</dbReference>
<dbReference type="Pfam" id="PF00849">
    <property type="entry name" value="PseudoU_synth_2"/>
    <property type="match status" value="1"/>
</dbReference>
<evidence type="ECO:0000256" key="6">
    <source>
        <dbReference type="RuleBase" id="RU003887"/>
    </source>
</evidence>
<comment type="caution">
    <text evidence="8">The sequence shown here is derived from an EMBL/GenBank/DDBJ whole genome shotgun (WGS) entry which is preliminary data.</text>
</comment>
<comment type="similarity">
    <text evidence="2 6">Belongs to the pseudouridine synthase RsuA family.</text>
</comment>
<dbReference type="Gene3D" id="3.30.2350.10">
    <property type="entry name" value="Pseudouridine synthase"/>
    <property type="match status" value="1"/>
</dbReference>
<dbReference type="InterPro" id="IPR000748">
    <property type="entry name" value="PsdUridine_synth_RsuA/RluB/E/F"/>
</dbReference>
<dbReference type="InterPro" id="IPR006145">
    <property type="entry name" value="PsdUridine_synth_RsuA/RluA"/>
</dbReference>
<protein>
    <recommendedName>
        <fullName evidence="6">Pseudouridine synthase</fullName>
        <ecNumber evidence="6">5.4.99.-</ecNumber>
    </recommendedName>
</protein>
<evidence type="ECO:0000259" key="7">
    <source>
        <dbReference type="SMART" id="SM00363"/>
    </source>
</evidence>
<name>A0A6P2BW23_9ACTN</name>
<dbReference type="GO" id="GO:0120159">
    <property type="term" value="F:rRNA pseudouridine synthase activity"/>
    <property type="evidence" value="ECO:0007669"/>
    <property type="project" value="UniProtKB-ARBA"/>
</dbReference>
<dbReference type="NCBIfam" id="TIGR00093">
    <property type="entry name" value="pseudouridine synthase"/>
    <property type="match status" value="1"/>
</dbReference>
<dbReference type="SMART" id="SM00363">
    <property type="entry name" value="S4"/>
    <property type="match status" value="1"/>
</dbReference>
<evidence type="ECO:0000256" key="3">
    <source>
        <dbReference type="ARBA" id="ARBA00022884"/>
    </source>
</evidence>
<dbReference type="PROSITE" id="PS01149">
    <property type="entry name" value="PSI_RSU"/>
    <property type="match status" value="1"/>
</dbReference>
<dbReference type="InterPro" id="IPR002942">
    <property type="entry name" value="S4_RNA-bd"/>
</dbReference>
<dbReference type="InterPro" id="IPR050343">
    <property type="entry name" value="RsuA_PseudoU_synthase"/>
</dbReference>
<proteinExistence type="inferred from homology"/>
<dbReference type="GO" id="GO:0005829">
    <property type="term" value="C:cytosol"/>
    <property type="evidence" value="ECO:0007669"/>
    <property type="project" value="UniProtKB-ARBA"/>
</dbReference>
<dbReference type="RefSeq" id="WP_145855845.1">
    <property type="nucleotide sequence ID" value="NZ_RPFW01000004.1"/>
</dbReference>
<dbReference type="EC" id="5.4.99.-" evidence="6"/>
<dbReference type="OrthoDB" id="9807213at2"/>
<dbReference type="AlphaFoldDB" id="A0A6P2BW23"/>
<dbReference type="Gene3D" id="3.10.290.10">
    <property type="entry name" value="RNA-binding S4 domain"/>
    <property type="match status" value="1"/>
</dbReference>
<keyword evidence="9" id="KW-1185">Reference proteome</keyword>
<evidence type="ECO:0000256" key="1">
    <source>
        <dbReference type="ARBA" id="ARBA00000073"/>
    </source>
</evidence>
<dbReference type="InterPro" id="IPR018496">
    <property type="entry name" value="PsdUridine_synth_RsuA/RluB_CS"/>
</dbReference>
<dbReference type="InterPro" id="IPR020103">
    <property type="entry name" value="PsdUridine_synth_cat_dom_sf"/>
</dbReference>
<dbReference type="GO" id="GO:0000455">
    <property type="term" value="P:enzyme-directed rRNA pseudouridine synthesis"/>
    <property type="evidence" value="ECO:0007669"/>
    <property type="project" value="UniProtKB-ARBA"/>
</dbReference>
<dbReference type="Pfam" id="PF01479">
    <property type="entry name" value="S4"/>
    <property type="match status" value="1"/>
</dbReference>
<dbReference type="SUPFAM" id="SSF55174">
    <property type="entry name" value="Alpha-L RNA-binding motif"/>
    <property type="match status" value="1"/>
</dbReference>
<dbReference type="PANTHER" id="PTHR47683:SF2">
    <property type="entry name" value="RNA-BINDING S4 DOMAIN-CONTAINING PROTEIN"/>
    <property type="match status" value="1"/>
</dbReference>
<dbReference type="CDD" id="cd00165">
    <property type="entry name" value="S4"/>
    <property type="match status" value="1"/>
</dbReference>
<evidence type="ECO:0000256" key="2">
    <source>
        <dbReference type="ARBA" id="ARBA00008348"/>
    </source>
</evidence>
<organism evidence="8 9">
    <name type="scientific">Trebonia kvetii</name>
    <dbReference type="NCBI Taxonomy" id="2480626"/>
    <lineage>
        <taxon>Bacteria</taxon>
        <taxon>Bacillati</taxon>
        <taxon>Actinomycetota</taxon>
        <taxon>Actinomycetes</taxon>
        <taxon>Streptosporangiales</taxon>
        <taxon>Treboniaceae</taxon>
        <taxon>Trebonia</taxon>
    </lineage>
</organism>
<evidence type="ECO:0000256" key="5">
    <source>
        <dbReference type="PROSITE-ProRule" id="PRU00182"/>
    </source>
</evidence>